<reference evidence="2 3" key="1">
    <citation type="submission" date="2014-02" db="EMBL/GenBank/DDBJ databases">
        <title>Transposable element dynamics among asymbiotic and ectomycorrhizal Amanita fungi.</title>
        <authorList>
            <consortium name="DOE Joint Genome Institute"/>
            <person name="Hess J."/>
            <person name="Skrede I."/>
            <person name="Wolfe B."/>
            <person name="LaButti K."/>
            <person name="Ohm R.A."/>
            <person name="Grigoriev I.V."/>
            <person name="Pringle A."/>
        </authorList>
    </citation>
    <scope>NUCLEOTIDE SEQUENCE [LARGE SCALE GENOMIC DNA]</scope>
    <source>
        <strain evidence="2 3">SKay4041</strain>
    </source>
</reference>
<dbReference type="AlphaFoldDB" id="A0A2A9NBT3"/>
<evidence type="ECO:0000313" key="3">
    <source>
        <dbReference type="Proteomes" id="UP000242287"/>
    </source>
</evidence>
<gene>
    <name evidence="2" type="ORF">AMATHDRAFT_77948</name>
</gene>
<feature type="region of interest" description="Disordered" evidence="1">
    <location>
        <begin position="335"/>
        <end position="376"/>
    </location>
</feature>
<feature type="region of interest" description="Disordered" evidence="1">
    <location>
        <begin position="243"/>
        <end position="275"/>
    </location>
</feature>
<dbReference type="Gene3D" id="3.40.50.11350">
    <property type="match status" value="1"/>
</dbReference>
<dbReference type="EMBL" id="KZ302303">
    <property type="protein sequence ID" value="PFH45717.1"/>
    <property type="molecule type" value="Genomic_DNA"/>
</dbReference>
<evidence type="ECO:0000256" key="1">
    <source>
        <dbReference type="SAM" id="MobiDB-lite"/>
    </source>
</evidence>
<sequence>MSYLAYRANRSFVFEDYVWSHTPFPYTIYDFALRPARMPFNAFISGPTAGGTTTAGGQHDPSTRLAITAEFWESTCPPHRRHTLSSKHAPKRAEGDVLINWWLHQLAKVKNETCVEVDSKERPVFDWEFFGDKRILSLWPGLSTSPILTHFAWSPLVLSAVARSFGILRPSSAEALYDSLVPASNNKASLNHVLPGVVAIHIRRGDYKRHCKRLAAQSFPFMGFNQFPAFQDRFEPRLAGVENTSRWSGSSSSGLQRYDDEPYKSRLGYNNNNNESIAQSHDAHYMSHCLPTIPQIVAKLNAVRADNPQLKRVYILSNAWGGWLNSLRHALLRSTNGHPRGGDSSRSAAAAAGVANGNDDGDDGDGGGGGPGGGGGGWEEVMTSVDLVLDSAQRYVGMAVDMAIAERAEVFVGNGFSSLSSNVVMLRMARGMKPNSNRFL</sequence>
<dbReference type="CDD" id="cd11296">
    <property type="entry name" value="O-FucT_like"/>
    <property type="match status" value="1"/>
</dbReference>
<evidence type="ECO:0000313" key="2">
    <source>
        <dbReference type="EMBL" id="PFH45717.1"/>
    </source>
</evidence>
<feature type="compositionally biased region" description="Low complexity" evidence="1">
    <location>
        <begin position="342"/>
        <end position="358"/>
    </location>
</feature>
<dbReference type="Proteomes" id="UP000242287">
    <property type="component" value="Unassembled WGS sequence"/>
</dbReference>
<organism evidence="2 3">
    <name type="scientific">Amanita thiersii Skay4041</name>
    <dbReference type="NCBI Taxonomy" id="703135"/>
    <lineage>
        <taxon>Eukaryota</taxon>
        <taxon>Fungi</taxon>
        <taxon>Dikarya</taxon>
        <taxon>Basidiomycota</taxon>
        <taxon>Agaricomycotina</taxon>
        <taxon>Agaricomycetes</taxon>
        <taxon>Agaricomycetidae</taxon>
        <taxon>Agaricales</taxon>
        <taxon>Pluteineae</taxon>
        <taxon>Amanitaceae</taxon>
        <taxon>Amanita</taxon>
    </lineage>
</organism>
<accession>A0A2A9NBT3</accession>
<feature type="compositionally biased region" description="Gly residues" evidence="1">
    <location>
        <begin position="366"/>
        <end position="376"/>
    </location>
</feature>
<dbReference type="OrthoDB" id="2559662at2759"/>
<protein>
    <submittedName>
        <fullName evidence="2">Uncharacterized protein</fullName>
    </submittedName>
</protein>
<dbReference type="STRING" id="703135.A0A2A9NBT3"/>
<name>A0A2A9NBT3_9AGAR</name>
<keyword evidence="3" id="KW-1185">Reference proteome</keyword>
<proteinExistence type="predicted"/>